<dbReference type="CDD" id="cd00085">
    <property type="entry name" value="HNHc"/>
    <property type="match status" value="1"/>
</dbReference>
<dbReference type="InterPro" id="IPR002711">
    <property type="entry name" value="HNH"/>
</dbReference>
<dbReference type="InterPro" id="IPR003870">
    <property type="entry name" value="DUF222"/>
</dbReference>
<name>A0A078MSQ1_9MICC</name>
<dbReference type="InterPro" id="IPR003615">
    <property type="entry name" value="HNH_nuc"/>
</dbReference>
<evidence type="ECO:0000256" key="1">
    <source>
        <dbReference type="ARBA" id="ARBA00023450"/>
    </source>
</evidence>
<sequence length="498" mass="52913">MSLGSAETLDEAEAAATLVRLDALIGWAQAQQARVVARVEELVNRKAQALLPSDQAAGAVLSATAAEVGAALRLPHMTAMRLVSESGKLTQERSATLAHLSVGAVTYPHARVLLEELQFVPPEDAPAFEGEALRDARTRTAAQLSRRVRVLRERRYPDTIRQRHRDALTKRRVWLEPAPDGMACLGAMMAAEKGMALFTALSAAARARRKGGDERTMDQLRTDLLTGTLLGAPGPDGLRLTEPSGPLSRPGPIGAAGNGTAGDPSGPAADPAGAAADSAAGPSGPAADPDSDLAGVKAEIMVIINADTLFGANDQPAELTGYGPISADAARRLARQSSYWTGLVQDPASGEILAVGRRRKVPAGLARWLRARDATCRFPGCSVTAARSEIDHTVPWSHGGTTDHDNLAHLCPKHHRLKSQGFWKACQRKPGQLTWRSVLGESYTTDPELSLKPQQADPGQEAKREAWLENARRRRFPAVPAPGQSMASPATPDIPPPF</sequence>
<dbReference type="Gene3D" id="1.10.30.50">
    <property type="match status" value="1"/>
</dbReference>
<keyword evidence="4" id="KW-0378">Hydrolase</keyword>
<feature type="compositionally biased region" description="Low complexity" evidence="2">
    <location>
        <begin position="227"/>
        <end position="238"/>
    </location>
</feature>
<feature type="domain" description="HNH nuclease" evidence="3">
    <location>
        <begin position="364"/>
        <end position="416"/>
    </location>
</feature>
<keyword evidence="4" id="KW-0540">Nuclease</keyword>
<dbReference type="GO" id="GO:0003676">
    <property type="term" value="F:nucleic acid binding"/>
    <property type="evidence" value="ECO:0007669"/>
    <property type="project" value="InterPro"/>
</dbReference>
<evidence type="ECO:0000259" key="3">
    <source>
        <dbReference type="SMART" id="SM00507"/>
    </source>
</evidence>
<reference evidence="4" key="1">
    <citation type="submission" date="2014-07" db="EMBL/GenBank/DDBJ databases">
        <authorList>
            <person name="Urmite Genomes Urmite Genomes"/>
        </authorList>
    </citation>
    <scope>NUCLEOTIDE SEQUENCE</scope>
    <source>
        <strain evidence="4">11W110_air</strain>
    </source>
</reference>
<feature type="region of interest" description="Disordered" evidence="2">
    <location>
        <begin position="444"/>
        <end position="498"/>
    </location>
</feature>
<dbReference type="GO" id="GO:0008270">
    <property type="term" value="F:zinc ion binding"/>
    <property type="evidence" value="ECO:0007669"/>
    <property type="project" value="InterPro"/>
</dbReference>
<dbReference type="SMART" id="SM00507">
    <property type="entry name" value="HNHc"/>
    <property type="match status" value="1"/>
</dbReference>
<dbReference type="Pfam" id="PF02720">
    <property type="entry name" value="DUF222"/>
    <property type="match status" value="1"/>
</dbReference>
<accession>A0A078MSQ1</accession>
<dbReference type="Pfam" id="PF01844">
    <property type="entry name" value="HNH"/>
    <property type="match status" value="1"/>
</dbReference>
<dbReference type="AlphaFoldDB" id="A0A078MSQ1"/>
<evidence type="ECO:0000256" key="2">
    <source>
        <dbReference type="SAM" id="MobiDB-lite"/>
    </source>
</evidence>
<protein>
    <submittedName>
        <fullName evidence="4">HNH endonuclease</fullName>
    </submittedName>
</protein>
<gene>
    <name evidence="4" type="ORF">BN1051_02667</name>
</gene>
<keyword evidence="4" id="KW-0255">Endonuclease</keyword>
<dbReference type="PATRIC" id="fig|1461584.3.peg.2640"/>
<evidence type="ECO:0000313" key="4">
    <source>
        <dbReference type="EMBL" id="CEA09299.1"/>
    </source>
</evidence>
<feature type="compositionally biased region" description="Low complexity" evidence="2">
    <location>
        <begin position="261"/>
        <end position="292"/>
    </location>
</feature>
<organism evidence="4">
    <name type="scientific">Arthrobacter saudimassiliensis</name>
    <dbReference type="NCBI Taxonomy" id="1461584"/>
    <lineage>
        <taxon>Bacteria</taxon>
        <taxon>Bacillati</taxon>
        <taxon>Actinomycetota</taxon>
        <taxon>Actinomycetes</taxon>
        <taxon>Micrococcales</taxon>
        <taxon>Micrococcaceae</taxon>
        <taxon>Arthrobacter</taxon>
    </lineage>
</organism>
<proteinExistence type="inferred from homology"/>
<feature type="region of interest" description="Disordered" evidence="2">
    <location>
        <begin position="227"/>
        <end position="292"/>
    </location>
</feature>
<feature type="compositionally biased region" description="Basic and acidic residues" evidence="2">
    <location>
        <begin position="460"/>
        <end position="471"/>
    </location>
</feature>
<dbReference type="GO" id="GO:0004519">
    <property type="term" value="F:endonuclease activity"/>
    <property type="evidence" value="ECO:0007669"/>
    <property type="project" value="UniProtKB-KW"/>
</dbReference>
<dbReference type="EMBL" id="LN483072">
    <property type="protein sequence ID" value="CEA09299.1"/>
    <property type="molecule type" value="Genomic_DNA"/>
</dbReference>
<comment type="similarity">
    <text evidence="1">Belongs to the Rv1128c/1148c/1588c/1702c/1945/3466 family.</text>
</comment>